<evidence type="ECO:0000313" key="1">
    <source>
        <dbReference type="EMBL" id="KYQ49857.1"/>
    </source>
</evidence>
<reference evidence="1 2" key="1">
    <citation type="submission" date="2015-09" db="EMBL/GenBank/DDBJ databases">
        <title>Trachymyrmex zeteki WGS genome.</title>
        <authorList>
            <person name="Nygaard S."/>
            <person name="Hu H."/>
            <person name="Boomsma J."/>
            <person name="Zhang G."/>
        </authorList>
    </citation>
    <scope>NUCLEOTIDE SEQUENCE [LARGE SCALE GENOMIC DNA]</scope>
    <source>
        <strain evidence="1">Tzet28-1</strain>
        <tissue evidence="1">Whole body</tissue>
    </source>
</reference>
<accession>A0A151WPX1</accession>
<proteinExistence type="predicted"/>
<keyword evidence="2" id="KW-1185">Reference proteome</keyword>
<protein>
    <submittedName>
        <fullName evidence="1">Uncharacterized protein</fullName>
    </submittedName>
</protein>
<evidence type="ECO:0000313" key="2">
    <source>
        <dbReference type="Proteomes" id="UP000075809"/>
    </source>
</evidence>
<sequence length="166" mass="19553">MPLHGKQQSTQPHLSANLRAPVYQREWLMRRRSYGDSVSARNREQILQRSRRFKVRSRRAIAQKCFLPPLKDWDATASKNRESSRILETNNVTQESLLKHPVMYPKKRITTDETSSFRESEMFEKTLSFDSSFNLYASCEDLETLQQCHLDETKLADRLMRQTLNS</sequence>
<gene>
    <name evidence="1" type="ORF">ALC60_11032</name>
</gene>
<dbReference type="AlphaFoldDB" id="A0A151WPX1"/>
<dbReference type="Proteomes" id="UP000075809">
    <property type="component" value="Unassembled WGS sequence"/>
</dbReference>
<dbReference type="EMBL" id="KQ982851">
    <property type="protein sequence ID" value="KYQ49857.1"/>
    <property type="molecule type" value="Genomic_DNA"/>
</dbReference>
<name>A0A151WPX1_9HYME</name>
<organism evidence="1 2">
    <name type="scientific">Mycetomoellerius zeteki</name>
    <dbReference type="NCBI Taxonomy" id="64791"/>
    <lineage>
        <taxon>Eukaryota</taxon>
        <taxon>Metazoa</taxon>
        <taxon>Ecdysozoa</taxon>
        <taxon>Arthropoda</taxon>
        <taxon>Hexapoda</taxon>
        <taxon>Insecta</taxon>
        <taxon>Pterygota</taxon>
        <taxon>Neoptera</taxon>
        <taxon>Endopterygota</taxon>
        <taxon>Hymenoptera</taxon>
        <taxon>Apocrita</taxon>
        <taxon>Aculeata</taxon>
        <taxon>Formicoidea</taxon>
        <taxon>Formicidae</taxon>
        <taxon>Myrmicinae</taxon>
        <taxon>Mycetomoellerius</taxon>
    </lineage>
</organism>